<dbReference type="InterPro" id="IPR021333">
    <property type="entry name" value="DUF2946"/>
</dbReference>
<sequence>MQQLRRARHLARLVLAWFALAIAAAVLAPAFATPVPDVVCSSAGIQLQDNAPQGLPGDHAAHCVLCLHVAAPPPLPQLPRVPAELASVVPVPALFAPPPPHSAAPLPARGPPAFS</sequence>
<evidence type="ECO:0000313" key="2">
    <source>
        <dbReference type="EMBL" id="NML42645.1"/>
    </source>
</evidence>
<feature type="signal peptide" evidence="1">
    <location>
        <begin position="1"/>
        <end position="32"/>
    </location>
</feature>
<dbReference type="RefSeq" id="WP_169416876.1">
    <property type="nucleotide sequence ID" value="NZ_JABBFX010000001.1"/>
</dbReference>
<dbReference type="EMBL" id="JABBFX010000001">
    <property type="protein sequence ID" value="NML42645.1"/>
    <property type="molecule type" value="Genomic_DNA"/>
</dbReference>
<name>A0A848GVK5_9BURK</name>
<keyword evidence="3" id="KW-1185">Reference proteome</keyword>
<reference evidence="2 3" key="1">
    <citation type="submission" date="2020-04" db="EMBL/GenBank/DDBJ databases">
        <title>Ramlibacter sp. G-1-2-2 isolated from soil.</title>
        <authorList>
            <person name="Dahal R.H."/>
        </authorList>
    </citation>
    <scope>NUCLEOTIDE SEQUENCE [LARGE SCALE GENOMIC DNA]</scope>
    <source>
        <strain evidence="2 3">G-1-2-2</strain>
    </source>
</reference>
<protein>
    <submittedName>
        <fullName evidence="2">DUF2946 domain-containing protein</fullName>
    </submittedName>
</protein>
<organism evidence="2 3">
    <name type="scientific">Ramlibacter agri</name>
    <dbReference type="NCBI Taxonomy" id="2728837"/>
    <lineage>
        <taxon>Bacteria</taxon>
        <taxon>Pseudomonadati</taxon>
        <taxon>Pseudomonadota</taxon>
        <taxon>Betaproteobacteria</taxon>
        <taxon>Burkholderiales</taxon>
        <taxon>Comamonadaceae</taxon>
        <taxon>Ramlibacter</taxon>
    </lineage>
</organism>
<accession>A0A848GVK5</accession>
<gene>
    <name evidence="2" type="ORF">HHL11_02710</name>
</gene>
<evidence type="ECO:0000256" key="1">
    <source>
        <dbReference type="SAM" id="SignalP"/>
    </source>
</evidence>
<evidence type="ECO:0000313" key="3">
    <source>
        <dbReference type="Proteomes" id="UP000541185"/>
    </source>
</evidence>
<proteinExistence type="predicted"/>
<feature type="chain" id="PRO_5032512483" evidence="1">
    <location>
        <begin position="33"/>
        <end position="115"/>
    </location>
</feature>
<dbReference type="Proteomes" id="UP000541185">
    <property type="component" value="Unassembled WGS sequence"/>
</dbReference>
<dbReference type="AlphaFoldDB" id="A0A848GVK5"/>
<dbReference type="Pfam" id="PF11162">
    <property type="entry name" value="DUF2946"/>
    <property type="match status" value="1"/>
</dbReference>
<keyword evidence="1" id="KW-0732">Signal</keyword>
<comment type="caution">
    <text evidence="2">The sequence shown here is derived from an EMBL/GenBank/DDBJ whole genome shotgun (WGS) entry which is preliminary data.</text>
</comment>